<reference evidence="3" key="1">
    <citation type="submission" date="2022-11" db="UniProtKB">
        <authorList>
            <consortium name="EnsemblMetazoa"/>
        </authorList>
    </citation>
    <scope>IDENTIFICATION</scope>
</reference>
<proteinExistence type="predicted"/>
<dbReference type="SMART" id="SM00198">
    <property type="entry name" value="SCP"/>
    <property type="match status" value="1"/>
</dbReference>
<accession>A0A913WRC0</accession>
<evidence type="ECO:0000313" key="3">
    <source>
        <dbReference type="EnsemblMetazoa" id="XP_020892945.1"/>
    </source>
</evidence>
<feature type="signal peptide" evidence="1">
    <location>
        <begin position="1"/>
        <end position="17"/>
    </location>
</feature>
<dbReference type="KEGG" id="epa:110232167"/>
<dbReference type="Gene3D" id="3.40.33.10">
    <property type="entry name" value="CAP"/>
    <property type="match status" value="1"/>
</dbReference>
<dbReference type="EnsemblMetazoa" id="XM_021037286.2">
    <property type="protein sequence ID" value="XP_020892945.1"/>
    <property type="gene ID" value="LOC110232167"/>
</dbReference>
<dbReference type="InterPro" id="IPR001283">
    <property type="entry name" value="CRISP-related"/>
</dbReference>
<dbReference type="Pfam" id="PF00188">
    <property type="entry name" value="CAP"/>
    <property type="match status" value="1"/>
</dbReference>
<dbReference type="OrthoDB" id="5960061at2759"/>
<feature type="chain" id="PRO_5038275420" description="SCP domain-containing protein" evidence="1">
    <location>
        <begin position="18"/>
        <end position="313"/>
    </location>
</feature>
<dbReference type="CDD" id="cd05382">
    <property type="entry name" value="CAP_GAPR1-like"/>
    <property type="match status" value="1"/>
</dbReference>
<dbReference type="FunFam" id="3.40.33.10:FF:000025">
    <property type="entry name" value="Predicted protein"/>
    <property type="match status" value="1"/>
</dbReference>
<keyword evidence="1" id="KW-0732">Signal</keyword>
<protein>
    <recommendedName>
        <fullName evidence="2">SCP domain-containing protein</fullName>
    </recommendedName>
</protein>
<dbReference type="Proteomes" id="UP000887567">
    <property type="component" value="Unplaced"/>
</dbReference>
<evidence type="ECO:0000259" key="2">
    <source>
        <dbReference type="SMART" id="SM00198"/>
    </source>
</evidence>
<dbReference type="AlphaFoldDB" id="A0A913WRC0"/>
<dbReference type="InterPro" id="IPR014044">
    <property type="entry name" value="CAP_dom"/>
</dbReference>
<keyword evidence="4" id="KW-1185">Reference proteome</keyword>
<dbReference type="InterPro" id="IPR034113">
    <property type="entry name" value="SCP_GAPR1-like"/>
</dbReference>
<dbReference type="GeneID" id="110232167"/>
<dbReference type="RefSeq" id="XP_020892946.1">
    <property type="nucleotide sequence ID" value="XM_021037287.2"/>
</dbReference>
<evidence type="ECO:0000313" key="4">
    <source>
        <dbReference type="Proteomes" id="UP000887567"/>
    </source>
</evidence>
<dbReference type="RefSeq" id="XP_020892945.1">
    <property type="nucleotide sequence ID" value="XM_021037286.2"/>
</dbReference>
<dbReference type="InterPro" id="IPR035940">
    <property type="entry name" value="CAP_sf"/>
</dbReference>
<dbReference type="SUPFAM" id="SSF55797">
    <property type="entry name" value="PR-1-like"/>
    <property type="match status" value="1"/>
</dbReference>
<name>A0A913WRC0_EXADI</name>
<feature type="domain" description="SCP" evidence="2">
    <location>
        <begin position="94"/>
        <end position="235"/>
    </location>
</feature>
<dbReference type="OMA" id="VREWYST"/>
<dbReference type="EnsemblMetazoa" id="XM_021037287.2">
    <property type="protein sequence ID" value="XP_020892946.1"/>
    <property type="gene ID" value="LOC110232167"/>
</dbReference>
<organism evidence="3 4">
    <name type="scientific">Exaiptasia diaphana</name>
    <name type="common">Tropical sea anemone</name>
    <name type="synonym">Aiptasia pulchella</name>
    <dbReference type="NCBI Taxonomy" id="2652724"/>
    <lineage>
        <taxon>Eukaryota</taxon>
        <taxon>Metazoa</taxon>
        <taxon>Cnidaria</taxon>
        <taxon>Anthozoa</taxon>
        <taxon>Hexacorallia</taxon>
        <taxon>Actiniaria</taxon>
        <taxon>Aiptasiidae</taxon>
        <taxon>Exaiptasia</taxon>
    </lineage>
</organism>
<evidence type="ECO:0000256" key="1">
    <source>
        <dbReference type="SAM" id="SignalP"/>
    </source>
</evidence>
<dbReference type="PANTHER" id="PTHR10334">
    <property type="entry name" value="CYSTEINE-RICH SECRETORY PROTEIN-RELATED"/>
    <property type="match status" value="1"/>
</dbReference>
<sequence>MFAGVVCILLLWTVVESNVYTGFYPQYQPYRPPWPVPYQTPQYQPQPKPIIPERPPIPGSPQWKKMEFIKRYQASQRSRTSEVKFGPRSKAKISFEKIALLHHNVHRRLHQVRELTLDHKMSEKAARYAYKLAEEMRIAHSPWKDHQWQSENIAAGCKVSGPGLSAFEAVKYWYQTVCNHNWYSPQPNEKSRPFTNMIWKSSKKFGIGYASFRTKDKFNCTVVVARYSPEGSKGKEEDYKSNVIQGLFVPASCQYVNDRDKPEFVQPAIQNCKPSKDFHGQMVEKESSCTFSQLFSAFGASRRKGKLSFRVVL</sequence>